<reference evidence="3" key="1">
    <citation type="submission" date="2023-06" db="EMBL/GenBank/DDBJ databases">
        <title>Genome-scale phylogeny and comparative genomics of the fungal order Sordariales.</title>
        <authorList>
            <consortium name="Lawrence Berkeley National Laboratory"/>
            <person name="Hensen N."/>
            <person name="Bonometti L."/>
            <person name="Westerberg I."/>
            <person name="Brannstrom I.O."/>
            <person name="Guillou S."/>
            <person name="Cros-Aarteil S."/>
            <person name="Calhoun S."/>
            <person name="Haridas S."/>
            <person name="Kuo A."/>
            <person name="Mondo S."/>
            <person name="Pangilinan J."/>
            <person name="Riley R."/>
            <person name="Labutti K."/>
            <person name="Andreopoulos B."/>
            <person name="Lipzen A."/>
            <person name="Chen C."/>
            <person name="Yanf M."/>
            <person name="Daum C."/>
            <person name="Ng V."/>
            <person name="Clum A."/>
            <person name="Steindorff A."/>
            <person name="Ohm R."/>
            <person name="Martin F."/>
            <person name="Silar P."/>
            <person name="Natvig D."/>
            <person name="Lalanne C."/>
            <person name="Gautier V."/>
            <person name="Ament-Velasquez S.L."/>
            <person name="Kruys A."/>
            <person name="Hutchinson M.I."/>
            <person name="Powell A.J."/>
            <person name="Barry K."/>
            <person name="Miller A.N."/>
            <person name="Grigoriev I.V."/>
            <person name="Debuchy R."/>
            <person name="Gladieux P."/>
            <person name="Thoren M.H."/>
            <person name="Johannesson H."/>
        </authorList>
    </citation>
    <scope>NUCLEOTIDE SEQUENCE</scope>
    <source>
        <strain evidence="3">SMH2532-1</strain>
    </source>
</reference>
<sequence>MSLITSTTTKRVTDADGWSLVGPLTTTFTPPASCTQIFSTSSNSLAFIGPDNFARSSCFPNTQGSPIRIYFLPGVVCPSGWTSELISGTRQKSLSDLLPSIRADETAAVCCPSGLRYAETVFQFAPGIAGWCVGRMTTATSIEPERCANCDEVPTPLPITNRDGSPMMLIQTTLLLRTGRAVGVDAGVPSTSASSTASALPPGNENAEQPPNRLFSAAKTGIVVGAIIGVILVAFALGALVIKRRRKMKQLQARRSLNGAKELHGSSAEVTELVGDTNPHMRTHELGGGSEVRSVVPVVYMEPVELDTTTPNRHRYSRQT</sequence>
<accession>A0AA39XSS5</accession>
<keyword evidence="2" id="KW-1133">Transmembrane helix</keyword>
<protein>
    <submittedName>
        <fullName evidence="3">Uncharacterized protein</fullName>
    </submittedName>
</protein>
<dbReference type="AlphaFoldDB" id="A0AA39XSS5"/>
<dbReference type="Proteomes" id="UP001174936">
    <property type="component" value="Unassembled WGS sequence"/>
</dbReference>
<comment type="caution">
    <text evidence="3">The sequence shown here is derived from an EMBL/GenBank/DDBJ whole genome shotgun (WGS) entry which is preliminary data.</text>
</comment>
<evidence type="ECO:0000313" key="4">
    <source>
        <dbReference type="Proteomes" id="UP001174936"/>
    </source>
</evidence>
<dbReference type="EMBL" id="JAULSV010000007">
    <property type="protein sequence ID" value="KAK0639568.1"/>
    <property type="molecule type" value="Genomic_DNA"/>
</dbReference>
<feature type="transmembrane region" description="Helical" evidence="2">
    <location>
        <begin position="221"/>
        <end position="242"/>
    </location>
</feature>
<keyword evidence="2" id="KW-0812">Transmembrane</keyword>
<evidence type="ECO:0000256" key="1">
    <source>
        <dbReference type="SAM" id="MobiDB-lite"/>
    </source>
</evidence>
<gene>
    <name evidence="3" type="ORF">B0T16DRAFT_423410</name>
</gene>
<keyword evidence="2" id="KW-0472">Membrane</keyword>
<name>A0AA39XSS5_9PEZI</name>
<evidence type="ECO:0000256" key="2">
    <source>
        <dbReference type="SAM" id="Phobius"/>
    </source>
</evidence>
<feature type="region of interest" description="Disordered" evidence="1">
    <location>
        <begin position="188"/>
        <end position="209"/>
    </location>
</feature>
<proteinExistence type="predicted"/>
<keyword evidence="4" id="KW-1185">Reference proteome</keyword>
<evidence type="ECO:0000313" key="3">
    <source>
        <dbReference type="EMBL" id="KAK0639568.1"/>
    </source>
</evidence>
<organism evidence="3 4">
    <name type="scientific">Cercophora newfieldiana</name>
    <dbReference type="NCBI Taxonomy" id="92897"/>
    <lineage>
        <taxon>Eukaryota</taxon>
        <taxon>Fungi</taxon>
        <taxon>Dikarya</taxon>
        <taxon>Ascomycota</taxon>
        <taxon>Pezizomycotina</taxon>
        <taxon>Sordariomycetes</taxon>
        <taxon>Sordariomycetidae</taxon>
        <taxon>Sordariales</taxon>
        <taxon>Lasiosphaeriaceae</taxon>
        <taxon>Cercophora</taxon>
    </lineage>
</organism>
<feature type="compositionally biased region" description="Low complexity" evidence="1">
    <location>
        <begin position="190"/>
        <end position="199"/>
    </location>
</feature>